<evidence type="ECO:0000313" key="3">
    <source>
        <dbReference type="Proteomes" id="UP000186341"/>
    </source>
</evidence>
<keyword evidence="3" id="KW-1185">Reference proteome</keyword>
<sequence length="84" mass="9814">RENLSSDAGHEIMVSRSIQAEGTFGDLKENYRYSRLRRRGLENVKFEVLIVAMGHNIRKLNNRNRMSCPELECYGKLKEQKSEI</sequence>
<accession>A0A1U7NCW7</accession>
<name>A0A1U7NCW7_9FIRM</name>
<dbReference type="GeneID" id="82204069"/>
<dbReference type="Proteomes" id="UP000186341">
    <property type="component" value="Unassembled WGS sequence"/>
</dbReference>
<feature type="domain" description="Transposase DDE" evidence="1">
    <location>
        <begin position="1"/>
        <end position="60"/>
    </location>
</feature>
<dbReference type="EMBL" id="MPJW01000263">
    <property type="protein sequence ID" value="OLU36634.1"/>
    <property type="molecule type" value="Genomic_DNA"/>
</dbReference>
<dbReference type="Pfam" id="PF13751">
    <property type="entry name" value="DDE_Tnp_1_6"/>
    <property type="match status" value="1"/>
</dbReference>
<comment type="caution">
    <text evidence="2">The sequence shown here is derived from an EMBL/GenBank/DDBJ whole genome shotgun (WGS) entry which is preliminary data.</text>
</comment>
<proteinExistence type="predicted"/>
<feature type="non-terminal residue" evidence="2">
    <location>
        <position position="1"/>
    </location>
</feature>
<organism evidence="2 3">
    <name type="scientific">Ileibacterium valens</name>
    <dbReference type="NCBI Taxonomy" id="1862668"/>
    <lineage>
        <taxon>Bacteria</taxon>
        <taxon>Bacillati</taxon>
        <taxon>Bacillota</taxon>
        <taxon>Erysipelotrichia</taxon>
        <taxon>Erysipelotrichales</taxon>
        <taxon>Erysipelotrichaceae</taxon>
        <taxon>Ileibacterium</taxon>
    </lineage>
</organism>
<protein>
    <recommendedName>
        <fullName evidence="1">Transposase DDE domain-containing protein</fullName>
    </recommendedName>
</protein>
<dbReference type="AlphaFoldDB" id="A0A1U7NCW7"/>
<dbReference type="InterPro" id="IPR025668">
    <property type="entry name" value="Tnp_DDE_dom"/>
</dbReference>
<evidence type="ECO:0000313" key="2">
    <source>
        <dbReference type="EMBL" id="OLU36634.1"/>
    </source>
</evidence>
<evidence type="ECO:0000259" key="1">
    <source>
        <dbReference type="Pfam" id="PF13751"/>
    </source>
</evidence>
<dbReference type="RefSeq" id="WP_075821026.1">
    <property type="nucleotide sequence ID" value="NZ_MPJW01000263.1"/>
</dbReference>
<reference evidence="2 3" key="1">
    <citation type="submission" date="2016-11" db="EMBL/GenBank/DDBJ databases">
        <title>Description of two novel members of the family Erysipelotrichaceae: Ileibacterium lipovorans gen. nov., sp. nov. and Dubosiella newyorkensis, gen. nov., sp. nov.</title>
        <authorList>
            <person name="Cox L.M."/>
            <person name="Sohn J."/>
            <person name="Tyrrell K.L."/>
            <person name="Citron D.M."/>
            <person name="Lawson P.A."/>
            <person name="Patel N.B."/>
            <person name="Iizumi T."/>
            <person name="Perez-Perez G.I."/>
            <person name="Goldstein E.J."/>
            <person name="Blaser M.J."/>
        </authorList>
    </citation>
    <scope>NUCLEOTIDE SEQUENCE [LARGE SCALE GENOMIC DNA]</scope>
    <source>
        <strain evidence="2 3">NYU-BL-A3</strain>
    </source>
</reference>
<gene>
    <name evidence="2" type="ORF">BO222_12130</name>
</gene>